<organism evidence="1 2">
    <name type="scientific">Parelaphostrongylus tenuis</name>
    <name type="common">Meningeal worm</name>
    <dbReference type="NCBI Taxonomy" id="148309"/>
    <lineage>
        <taxon>Eukaryota</taxon>
        <taxon>Metazoa</taxon>
        <taxon>Ecdysozoa</taxon>
        <taxon>Nematoda</taxon>
        <taxon>Chromadorea</taxon>
        <taxon>Rhabditida</taxon>
        <taxon>Rhabditina</taxon>
        <taxon>Rhabditomorpha</taxon>
        <taxon>Strongyloidea</taxon>
        <taxon>Metastrongylidae</taxon>
        <taxon>Parelaphostrongylus</taxon>
    </lineage>
</organism>
<dbReference type="AlphaFoldDB" id="A0AAD5QLH5"/>
<protein>
    <submittedName>
        <fullName evidence="1">Uncharacterized protein</fullName>
    </submittedName>
</protein>
<proteinExistence type="predicted"/>
<sequence>MVEVSSLRLPVRIHAIIADPVNDNEDKFVRLIRGRDVSGHALRTPQRLIRLIPVKYNLRKELVEHTQQANWPIVTNIPSGNLFMENDCAQRPPLVWNFFPSEGRMPYV</sequence>
<dbReference type="Proteomes" id="UP001196413">
    <property type="component" value="Unassembled WGS sequence"/>
</dbReference>
<evidence type="ECO:0000313" key="2">
    <source>
        <dbReference type="Proteomes" id="UP001196413"/>
    </source>
</evidence>
<reference evidence="1" key="1">
    <citation type="submission" date="2021-06" db="EMBL/GenBank/DDBJ databases">
        <title>Parelaphostrongylus tenuis whole genome reference sequence.</title>
        <authorList>
            <person name="Garwood T.J."/>
            <person name="Larsen P.A."/>
            <person name="Fountain-Jones N.M."/>
            <person name="Garbe J.R."/>
            <person name="Macchietto M.G."/>
            <person name="Kania S.A."/>
            <person name="Gerhold R.W."/>
            <person name="Richards J.E."/>
            <person name="Wolf T.M."/>
        </authorList>
    </citation>
    <scope>NUCLEOTIDE SEQUENCE</scope>
    <source>
        <strain evidence="1">MNPRO001-30</strain>
        <tissue evidence="1">Meninges</tissue>
    </source>
</reference>
<dbReference type="EMBL" id="JAHQIW010001638">
    <property type="protein sequence ID" value="KAJ1353215.1"/>
    <property type="molecule type" value="Genomic_DNA"/>
</dbReference>
<evidence type="ECO:0000313" key="1">
    <source>
        <dbReference type="EMBL" id="KAJ1353215.1"/>
    </source>
</evidence>
<keyword evidence="2" id="KW-1185">Reference proteome</keyword>
<gene>
    <name evidence="1" type="ORF">KIN20_009807</name>
</gene>
<name>A0AAD5QLH5_PARTN</name>
<comment type="caution">
    <text evidence="1">The sequence shown here is derived from an EMBL/GenBank/DDBJ whole genome shotgun (WGS) entry which is preliminary data.</text>
</comment>
<accession>A0AAD5QLH5</accession>